<dbReference type="OrthoDB" id="5185438at2"/>
<comment type="caution">
    <text evidence="1">The sequence shown here is derived from an EMBL/GenBank/DDBJ whole genome shotgun (WGS) entry which is preliminary data.</text>
</comment>
<gene>
    <name evidence="1" type="ORF">EV192_1021059</name>
</gene>
<dbReference type="Proteomes" id="UP000295680">
    <property type="component" value="Unassembled WGS sequence"/>
</dbReference>
<reference evidence="1 2" key="1">
    <citation type="submission" date="2019-03" db="EMBL/GenBank/DDBJ databases">
        <title>Genomic Encyclopedia of Type Strains, Phase IV (KMG-IV): sequencing the most valuable type-strain genomes for metagenomic binning, comparative biology and taxonomic classification.</title>
        <authorList>
            <person name="Goeker M."/>
        </authorList>
    </citation>
    <scope>NUCLEOTIDE SEQUENCE [LARGE SCALE GENOMIC DNA]</scope>
    <source>
        <strain evidence="1 2">DSM 45934</strain>
    </source>
</reference>
<name>A0A4R2K015_9PSEU</name>
<proteinExistence type="predicted"/>
<dbReference type="EMBL" id="SLWS01000002">
    <property type="protein sequence ID" value="TCO62919.1"/>
    <property type="molecule type" value="Genomic_DNA"/>
</dbReference>
<organism evidence="1 2">
    <name type="scientific">Actinocrispum wychmicini</name>
    <dbReference type="NCBI Taxonomy" id="1213861"/>
    <lineage>
        <taxon>Bacteria</taxon>
        <taxon>Bacillati</taxon>
        <taxon>Actinomycetota</taxon>
        <taxon>Actinomycetes</taxon>
        <taxon>Pseudonocardiales</taxon>
        <taxon>Pseudonocardiaceae</taxon>
        <taxon>Actinocrispum</taxon>
    </lineage>
</organism>
<sequence length="637" mass="68588">MVNEFSTRLDGFANQLVQLVGEADSQAPNLPDMTTRVGNIFNDATNPVVQWYLPDFALPTENPSFAFDAKQSGVDAAGDPFNEATVTFALRINDPDDVTAARADNPEIAFQPIATYFTSVTLDLVRRAADGSDETLNALAVAEQVDQSSVTVTVSLTGPDVVVAYDNLLQRGVATVTLYTAYTAVTPRADWEKQADGADYKWVTEGVQTTIPIGATFSTDTYRSRYTITADGITRVIIDTNDLKDFARQRSEYRELTSLGQVSQKYPSLRHLFFGQVSGTVVAVPAAYGIVRSSAGTSARCEAVVDDSPGTLSGCRFKFAFTLAPAVDPIDLVRLSADVAAIPEAKNRTLRLALPAGLDPRHPPDLTGLSPADAAVIDGTEPQTLLLTATIADRDTTPAITDVNVFLHELAARTAPLAGQVAVRLDDRYPAPVTTDAVLNLNTTVGTDDITVSGDEDFTSLVVANLGPLDLRLTAVADVGPTTEFGQSPLDIRLATHQTTRVDKPNGGTIMSTPVLRRCLDITPPLAPADLFRYVELHTLTVQSTQHPLSFNATSIDFVAADIRQLDVTVSLRDLPAVRVQPFTLTRDHRIDSVNVQVPVDAALRGLTATVSITVDQTRRIVLDHDFLDQPVMIITV</sequence>
<evidence type="ECO:0000313" key="1">
    <source>
        <dbReference type="EMBL" id="TCO62919.1"/>
    </source>
</evidence>
<dbReference type="AlphaFoldDB" id="A0A4R2K015"/>
<evidence type="ECO:0000313" key="2">
    <source>
        <dbReference type="Proteomes" id="UP000295680"/>
    </source>
</evidence>
<accession>A0A4R2K015</accession>
<protein>
    <submittedName>
        <fullName evidence="1">Uncharacterized protein</fullName>
    </submittedName>
</protein>
<keyword evidence="2" id="KW-1185">Reference proteome</keyword>